<feature type="domain" description="Amidohydrolase-related" evidence="2">
    <location>
        <begin position="62"/>
        <end position="419"/>
    </location>
</feature>
<evidence type="ECO:0000313" key="3">
    <source>
        <dbReference type="EMBL" id="AOQ22898.1"/>
    </source>
</evidence>
<accession>A0AAC9HFP3</accession>
<dbReference type="Proteomes" id="UP000322283">
    <property type="component" value="Unassembled WGS sequence"/>
</dbReference>
<dbReference type="RefSeq" id="WP_069587993.1">
    <property type="nucleotide sequence ID" value="NZ_CP017019.1"/>
</dbReference>
<dbReference type="CDD" id="cd01298">
    <property type="entry name" value="ATZ_TRZ_like"/>
    <property type="match status" value="1"/>
</dbReference>
<dbReference type="SUPFAM" id="SSF51338">
    <property type="entry name" value="Composite domain of metallo-dependent hydrolases"/>
    <property type="match status" value="1"/>
</dbReference>
<dbReference type="InterPro" id="IPR050287">
    <property type="entry name" value="MTA/SAH_deaminase"/>
</dbReference>
<dbReference type="Gene3D" id="2.30.40.10">
    <property type="entry name" value="Urease, subunit C, domain 1"/>
    <property type="match status" value="1"/>
</dbReference>
<dbReference type="InterPro" id="IPR011059">
    <property type="entry name" value="Metal-dep_hydrolase_composite"/>
</dbReference>
<reference evidence="3 5" key="1">
    <citation type="submission" date="2016-08" db="EMBL/GenBank/DDBJ databases">
        <title>Moorella thermoacetica DSM 103132.</title>
        <authorList>
            <person name="Jendresen C.B."/>
            <person name="Redl S.M."/>
            <person name="Jensen T.O."/>
            <person name="Nielsen A.T."/>
        </authorList>
    </citation>
    <scope>NUCLEOTIDE SEQUENCE [LARGE SCALE GENOMIC DNA]</scope>
    <source>
        <strain evidence="3 5">DSM 103132</strain>
    </source>
</reference>
<reference evidence="4 6" key="2">
    <citation type="submission" date="2019-05" db="EMBL/GenBank/DDBJ databases">
        <title>Genome sequence of Moorella thermoacetica ATCC 33924.</title>
        <authorList>
            <person name="Poehlein A."/>
            <person name="Bengelsdorf F.R."/>
            <person name="Duerre P."/>
            <person name="Daniel R."/>
        </authorList>
    </citation>
    <scope>NUCLEOTIDE SEQUENCE [LARGE SCALE GENOMIC DNA]</scope>
    <source>
        <strain evidence="4 6">ATCC 33924</strain>
    </source>
</reference>
<dbReference type="InterPro" id="IPR006680">
    <property type="entry name" value="Amidohydro-rel"/>
</dbReference>
<evidence type="ECO:0000256" key="1">
    <source>
        <dbReference type="ARBA" id="ARBA00022801"/>
    </source>
</evidence>
<dbReference type="AlphaFoldDB" id="A0AAC9HFP3"/>
<evidence type="ECO:0000259" key="2">
    <source>
        <dbReference type="Pfam" id="PF01979"/>
    </source>
</evidence>
<dbReference type="Gene3D" id="3.20.20.140">
    <property type="entry name" value="Metal-dependent hydrolases"/>
    <property type="match status" value="1"/>
</dbReference>
<evidence type="ECO:0000313" key="5">
    <source>
        <dbReference type="Proteomes" id="UP000094598"/>
    </source>
</evidence>
<dbReference type="InterPro" id="IPR032466">
    <property type="entry name" value="Metal_Hydrolase"/>
</dbReference>
<organism evidence="3 5">
    <name type="scientific">Neomoorella thermoacetica</name>
    <name type="common">Clostridium thermoaceticum</name>
    <dbReference type="NCBI Taxonomy" id="1525"/>
    <lineage>
        <taxon>Bacteria</taxon>
        <taxon>Bacillati</taxon>
        <taxon>Bacillota</taxon>
        <taxon>Clostridia</taxon>
        <taxon>Neomoorellales</taxon>
        <taxon>Neomoorellaceae</taxon>
        <taxon>Neomoorella</taxon>
    </lineage>
</organism>
<dbReference type="Proteomes" id="UP000094598">
    <property type="component" value="Chromosome"/>
</dbReference>
<dbReference type="PANTHER" id="PTHR43794:SF11">
    <property type="entry name" value="AMIDOHYDROLASE-RELATED DOMAIN-CONTAINING PROTEIN"/>
    <property type="match status" value="1"/>
</dbReference>
<dbReference type="Pfam" id="PF01979">
    <property type="entry name" value="Amidohydro_1"/>
    <property type="match status" value="1"/>
</dbReference>
<gene>
    <name evidence="3" type="primary">atzA</name>
    <name evidence="3" type="ORF">Maut_00423</name>
    <name evidence="4" type="ORF">MTAT_24580</name>
</gene>
<evidence type="ECO:0000313" key="6">
    <source>
        <dbReference type="Proteomes" id="UP000322283"/>
    </source>
</evidence>
<dbReference type="PANTHER" id="PTHR43794">
    <property type="entry name" value="AMINOHYDROLASE SSNA-RELATED"/>
    <property type="match status" value="1"/>
</dbReference>
<evidence type="ECO:0000313" key="4">
    <source>
        <dbReference type="EMBL" id="TYL09962.1"/>
    </source>
</evidence>
<keyword evidence="6" id="KW-1185">Reference proteome</keyword>
<protein>
    <submittedName>
        <fullName evidence="3">Atrazine chlorohydrolase</fullName>
        <ecNumber evidence="3">3.8.1.8</ecNumber>
    </submittedName>
</protein>
<dbReference type="EC" id="3.8.1.8" evidence="3"/>
<dbReference type="GO" id="GO:0016810">
    <property type="term" value="F:hydrolase activity, acting on carbon-nitrogen (but not peptide) bonds"/>
    <property type="evidence" value="ECO:0007669"/>
    <property type="project" value="InterPro"/>
</dbReference>
<dbReference type="EMBL" id="CP017019">
    <property type="protein sequence ID" value="AOQ22898.1"/>
    <property type="molecule type" value="Genomic_DNA"/>
</dbReference>
<dbReference type="SUPFAM" id="SSF51556">
    <property type="entry name" value="Metallo-dependent hydrolases"/>
    <property type="match status" value="1"/>
</dbReference>
<dbReference type="EMBL" id="VCDX01000011">
    <property type="protein sequence ID" value="TYL09962.1"/>
    <property type="molecule type" value="Genomic_DNA"/>
</dbReference>
<dbReference type="GO" id="GO:0018788">
    <property type="term" value="F:atrazine chlorohydrolase activity"/>
    <property type="evidence" value="ECO:0007669"/>
    <property type="project" value="UniProtKB-EC"/>
</dbReference>
<name>A0AAC9HFP3_NEOTH</name>
<sequence>MALYHKDDKDDVVIKNCSYLKPDFAIAKGKNIHIKNGRIRAIVDTGEDIPPGVEIIHGDGKLVIPGLIDAHTHVAQQFLKGRILDEFPMVWARILVPYESHLTAEDVYWSTKLACLEMIKSGTTAFAESGGPFMERAVMAILESGLRAVVTRSTMDMGAFVPENMRQSVEDNLKLTESLYRQYNNLGEGRIKIWFGLRSLLTCSRELIKETAVAARSLATGVHMHFTEHRDEVSYCLENYKKRPTEYLQSLGLLGPNLLTAHNVVLAENELELLKEYEVKVVHCPRSNLGNHGFPKTPRMLQMGISVGLGSDGAAASSLCLFDEIRVFRSAMHAFWGLPYFDPVVMPAKVLLKMATAGGANALLIGEETGSIEVGKKADLALVDIDQPHLQPTYNLINTIVEAATSKDISDVIIDGKVVMKERQVLTMDEEAIMFESKKRFGELAKRAGLQ</sequence>
<keyword evidence="1 3" id="KW-0378">Hydrolase</keyword>
<proteinExistence type="predicted"/>